<feature type="transmembrane region" description="Helical" evidence="1">
    <location>
        <begin position="72"/>
        <end position="94"/>
    </location>
</feature>
<dbReference type="Proteomes" id="UP000199492">
    <property type="component" value="Unassembled WGS sequence"/>
</dbReference>
<feature type="transmembrane region" description="Helical" evidence="1">
    <location>
        <begin position="229"/>
        <end position="247"/>
    </location>
</feature>
<reference evidence="3" key="1">
    <citation type="submission" date="2016-10" db="EMBL/GenBank/DDBJ databases">
        <authorList>
            <person name="Varghese N."/>
            <person name="Submissions S."/>
        </authorList>
    </citation>
    <scope>NUCLEOTIDE SEQUENCE [LARGE SCALE GENOMIC DNA]</scope>
    <source>
        <strain evidence="3">DSM 15363</strain>
    </source>
</reference>
<organism evidence="2 3">
    <name type="scientific">Winogradskyella thalassocola</name>
    <dbReference type="NCBI Taxonomy" id="262004"/>
    <lineage>
        <taxon>Bacteria</taxon>
        <taxon>Pseudomonadati</taxon>
        <taxon>Bacteroidota</taxon>
        <taxon>Flavobacteriia</taxon>
        <taxon>Flavobacteriales</taxon>
        <taxon>Flavobacteriaceae</taxon>
        <taxon>Winogradskyella</taxon>
    </lineage>
</organism>
<protein>
    <submittedName>
        <fullName evidence="2">Uncharacterized protein</fullName>
    </submittedName>
</protein>
<keyword evidence="3" id="KW-1185">Reference proteome</keyword>
<evidence type="ECO:0000313" key="3">
    <source>
        <dbReference type="Proteomes" id="UP000199492"/>
    </source>
</evidence>
<keyword evidence="1" id="KW-0812">Transmembrane</keyword>
<dbReference type="STRING" id="262004.SAMN04489796_106118"/>
<feature type="transmembrane region" description="Helical" evidence="1">
    <location>
        <begin position="259"/>
        <end position="278"/>
    </location>
</feature>
<dbReference type="EMBL" id="FNCZ01000006">
    <property type="protein sequence ID" value="SDI01184.1"/>
    <property type="molecule type" value="Genomic_DNA"/>
</dbReference>
<feature type="transmembrane region" description="Helical" evidence="1">
    <location>
        <begin position="147"/>
        <end position="180"/>
    </location>
</feature>
<evidence type="ECO:0000313" key="2">
    <source>
        <dbReference type="EMBL" id="SDI01184.1"/>
    </source>
</evidence>
<feature type="transmembrane region" description="Helical" evidence="1">
    <location>
        <begin position="192"/>
        <end position="217"/>
    </location>
</feature>
<keyword evidence="1" id="KW-1133">Transmembrane helix</keyword>
<sequence>MSKFNLNFNLPNIKMSDDYKKPAFKKLLDRLQEESWQLELLISGFAIFGLFSAYPALEMKMAYHQSQNDNNLFFTLILILALSACSILIFNLLLHVLLRGLWIGALGLRYVSGDIEYDTLNYTKRFSNYLKIKVGSFDRYIARLEDYCSIIFAITFLLIFYLLALVLIIGSIATIVSVFLNGHTFRDFSTYVGIILLAFVVIGMLLTFIDFITLGYLKKKKWLSKVYFPFYWVFSIITLSFLYRPLIYNFLDNKFGKRLSLFLVPIYILLIWMTSLYYNQSNYFTFIEDSSNNISNSLNYEDMLVKESDFIKNIAINSKVISDPYVKVFIAFDKSIEDEIYRFNPSLKPKEDTRGITSEIGSMNSGSNDSSLKSDYLKTFNTLYSVEIDSTLYKTDFVLGKTVKKQNGFETYIGIKNIDEGKHMLNVKRKERKASDTISKTEVSIPFWYYPN</sequence>
<proteinExistence type="predicted"/>
<name>A0A1G8H3G6_9FLAO</name>
<dbReference type="AlphaFoldDB" id="A0A1G8H3G6"/>
<evidence type="ECO:0000256" key="1">
    <source>
        <dbReference type="SAM" id="Phobius"/>
    </source>
</evidence>
<keyword evidence="1" id="KW-0472">Membrane</keyword>
<feature type="transmembrane region" description="Helical" evidence="1">
    <location>
        <begin position="38"/>
        <end position="57"/>
    </location>
</feature>
<accession>A0A1G8H3G6</accession>
<gene>
    <name evidence="2" type="ORF">SAMN04489796_106118</name>
</gene>